<keyword evidence="2" id="KW-1133">Transmembrane helix</keyword>
<accession>A0ABQ0D9N3</accession>
<keyword evidence="2" id="KW-0812">Transmembrane</keyword>
<evidence type="ECO:0000256" key="2">
    <source>
        <dbReference type="SAM" id="Phobius"/>
    </source>
</evidence>
<dbReference type="InterPro" id="IPR036420">
    <property type="entry name" value="BRCT_dom_sf"/>
</dbReference>
<evidence type="ECO:0000256" key="1">
    <source>
        <dbReference type="SAM" id="Coils"/>
    </source>
</evidence>
<evidence type="ECO:0000259" key="3">
    <source>
        <dbReference type="PROSITE" id="PS50172"/>
    </source>
</evidence>
<keyword evidence="2" id="KW-0472">Membrane</keyword>
<evidence type="ECO:0000313" key="4">
    <source>
        <dbReference type="EMBL" id="GAB1219567.1"/>
    </source>
</evidence>
<feature type="coiled-coil region" evidence="1">
    <location>
        <begin position="8"/>
        <end position="124"/>
    </location>
</feature>
<keyword evidence="5" id="KW-1185">Reference proteome</keyword>
<dbReference type="InterPro" id="IPR001357">
    <property type="entry name" value="BRCT_dom"/>
</dbReference>
<feature type="transmembrane region" description="Helical" evidence="2">
    <location>
        <begin position="448"/>
        <end position="465"/>
    </location>
</feature>
<dbReference type="PROSITE" id="PS50172">
    <property type="entry name" value="BRCT"/>
    <property type="match status" value="1"/>
</dbReference>
<dbReference type="EMBL" id="BAAFRS010000038">
    <property type="protein sequence ID" value="GAB1219567.1"/>
    <property type="molecule type" value="Genomic_DNA"/>
</dbReference>
<dbReference type="CDD" id="cd00027">
    <property type="entry name" value="BRCT"/>
    <property type="match status" value="1"/>
</dbReference>
<proteinExistence type="predicted"/>
<reference evidence="4 5" key="1">
    <citation type="journal article" date="2019" name="PLoS Negl. Trop. Dis.">
        <title>Whole genome sequencing of Entamoeba nuttalli reveals mammalian host-related molecular signatures and a novel octapeptide-repeat surface protein.</title>
        <authorList>
            <person name="Tanaka M."/>
            <person name="Makiuchi T."/>
            <person name="Komiyama T."/>
            <person name="Shiina T."/>
            <person name="Osaki K."/>
            <person name="Tachibana H."/>
        </authorList>
    </citation>
    <scope>NUCLEOTIDE SEQUENCE [LARGE SCALE GENOMIC DNA]</scope>
    <source>
        <strain evidence="4 5">P19-061405</strain>
    </source>
</reference>
<dbReference type="Proteomes" id="UP001628156">
    <property type="component" value="Unassembled WGS sequence"/>
</dbReference>
<dbReference type="SUPFAM" id="SSF52113">
    <property type="entry name" value="BRCT domain"/>
    <property type="match status" value="1"/>
</dbReference>
<comment type="caution">
    <text evidence="4">The sequence shown here is derived from an EMBL/GenBank/DDBJ whole genome shotgun (WGS) entry which is preliminary data.</text>
</comment>
<dbReference type="Pfam" id="PF12738">
    <property type="entry name" value="PTCB-BRCT"/>
    <property type="match status" value="1"/>
</dbReference>
<feature type="domain" description="BRCT" evidence="3">
    <location>
        <begin position="287"/>
        <end position="361"/>
    </location>
</feature>
<keyword evidence="1" id="KW-0175">Coiled coil</keyword>
<dbReference type="Gene3D" id="3.40.50.10190">
    <property type="entry name" value="BRCT domain"/>
    <property type="match status" value="1"/>
</dbReference>
<organism evidence="4 5">
    <name type="scientific">Entamoeba nuttalli</name>
    <dbReference type="NCBI Taxonomy" id="412467"/>
    <lineage>
        <taxon>Eukaryota</taxon>
        <taxon>Amoebozoa</taxon>
        <taxon>Evosea</taxon>
        <taxon>Archamoebae</taxon>
        <taxon>Mastigamoebida</taxon>
        <taxon>Entamoebidae</taxon>
        <taxon>Entamoeba</taxon>
    </lineage>
</organism>
<name>A0ABQ0D9N3_9EUKA</name>
<sequence length="467" mass="54630">MSEKLIFTRSNQTEINGLKKQNEELKKKCQEYVEIMKGLLEEVERYKNDKELIKLKEENESLKKEIQITKESWMNDINKRMEEKTELEKKNEELQEVICEINKRKEEETNMSQLIDKMKILYKNYVDVAYALNPAYKESTGNPMRLSLGNTELSISEIKRKEETINDIPLVHDSTYISNGSTPFEELSFYRNDIKIKEEKEISPVKNNISIIGIEDNEENKLKNNINEEDEEKKVLELNNQEKKPIQRTKTHPKSLSKKQSIVTIHSLNHNDINDTFQTTFVSDNSSSINILKKSNVICFTGINDNSKSKYISEVQRKGGIFSNCLDEHVTHLIAYKKITKSCIVALLRGIWIMPIEWLFSKGDYFENEELYVSKKESGLEGKKIYFSKIFELKKVNVEVKELIIEEGKIIVVDEISKCDIALIGEKENKPIDYRDKAFTFHEFLRKLPFPSFVCLFIILLMEILKY</sequence>
<protein>
    <recommendedName>
        <fullName evidence="3">BRCT domain-containing protein</fullName>
    </recommendedName>
</protein>
<gene>
    <name evidence="4" type="ORF">ENUP19_0038G0044</name>
</gene>
<evidence type="ECO:0000313" key="5">
    <source>
        <dbReference type="Proteomes" id="UP001628156"/>
    </source>
</evidence>